<evidence type="ECO:0000256" key="1">
    <source>
        <dbReference type="SAM" id="MobiDB-lite"/>
    </source>
</evidence>
<gene>
    <name evidence="3" type="ORF">PACLA_8A003712</name>
</gene>
<accession>A0A7D9LWW6</accession>
<dbReference type="SUPFAM" id="SSF55804">
    <property type="entry name" value="Phoshotransferase/anion transport protein"/>
    <property type="match status" value="1"/>
</dbReference>
<feature type="region of interest" description="Disordered" evidence="1">
    <location>
        <begin position="1"/>
        <end position="86"/>
    </location>
</feature>
<reference evidence="3" key="1">
    <citation type="submission" date="2020-04" db="EMBL/GenBank/DDBJ databases">
        <authorList>
            <person name="Alioto T."/>
            <person name="Alioto T."/>
            <person name="Gomez Garrido J."/>
        </authorList>
    </citation>
    <scope>NUCLEOTIDE SEQUENCE</scope>
    <source>
        <strain evidence="3">A484AB</strain>
    </source>
</reference>
<dbReference type="GO" id="GO:0016020">
    <property type="term" value="C:membrane"/>
    <property type="evidence" value="ECO:0007669"/>
    <property type="project" value="InterPro"/>
</dbReference>
<feature type="domain" description="Band 3 cytoplasmic" evidence="2">
    <location>
        <begin position="92"/>
        <end position="208"/>
    </location>
</feature>
<dbReference type="InterPro" id="IPR016152">
    <property type="entry name" value="PTrfase/Anion_transptr"/>
</dbReference>
<dbReference type="Pfam" id="PF07565">
    <property type="entry name" value="Band_3_cyto"/>
    <property type="match status" value="1"/>
</dbReference>
<dbReference type="Proteomes" id="UP001152795">
    <property type="component" value="Unassembled WGS sequence"/>
</dbReference>
<evidence type="ECO:0000313" key="3">
    <source>
        <dbReference type="EMBL" id="CAB4039882.1"/>
    </source>
</evidence>
<comment type="caution">
    <text evidence="3">The sequence shown here is derived from an EMBL/GenBank/DDBJ whole genome shotgun (WGS) entry which is preliminary data.</text>
</comment>
<dbReference type="EMBL" id="CACRXK020025997">
    <property type="protein sequence ID" value="CAB4039882.1"/>
    <property type="molecule type" value="Genomic_DNA"/>
</dbReference>
<proteinExistence type="predicted"/>
<evidence type="ECO:0000259" key="2">
    <source>
        <dbReference type="Pfam" id="PF07565"/>
    </source>
</evidence>
<evidence type="ECO:0000313" key="4">
    <source>
        <dbReference type="Proteomes" id="UP001152795"/>
    </source>
</evidence>
<protein>
    <submittedName>
        <fullName evidence="3">Band 3 anion transport</fullName>
    </submittedName>
</protein>
<sequence length="273" mass="31852">MSHSKRSVEPENVELTSYSMAELKPENNQENPAVSQPAELKVEPQDSMQEIPEIVVHPSKEETPREIPGKKSSVQPPSPSKSPTGHVDKYSHDVFIELLELDCSGLYWKEKARWIKYEENIEPSGNWGRPFLSYIDCESLRQLRRRLEKGLVSLGSINDGGFGISYTVANMLVLGGHAEPRHRVRLRQIMTLPRMHQGESTSRFRKKVQYRRKFLRIFLQKREEMFTHAWEMSDDNEVRNRWVRLARMALEQHWKQNPHVEKVRVSKLKLAPC</sequence>
<dbReference type="AlphaFoldDB" id="A0A7D9LWW6"/>
<keyword evidence="4" id="KW-1185">Reference proteome</keyword>
<dbReference type="Gene3D" id="3.40.930.10">
    <property type="entry name" value="Mannitol-specific EII, Chain A"/>
    <property type="match status" value="1"/>
</dbReference>
<name>A0A7D9LWW6_PARCT</name>
<organism evidence="3 4">
    <name type="scientific">Paramuricea clavata</name>
    <name type="common">Red gorgonian</name>
    <name type="synonym">Violescent sea-whip</name>
    <dbReference type="NCBI Taxonomy" id="317549"/>
    <lineage>
        <taxon>Eukaryota</taxon>
        <taxon>Metazoa</taxon>
        <taxon>Cnidaria</taxon>
        <taxon>Anthozoa</taxon>
        <taxon>Octocorallia</taxon>
        <taxon>Malacalcyonacea</taxon>
        <taxon>Plexauridae</taxon>
        <taxon>Paramuricea</taxon>
    </lineage>
</organism>
<feature type="compositionally biased region" description="Basic and acidic residues" evidence="1">
    <location>
        <begin position="58"/>
        <end position="69"/>
    </location>
</feature>
<dbReference type="GO" id="GO:0008509">
    <property type="term" value="F:monoatomic anion transmembrane transporter activity"/>
    <property type="evidence" value="ECO:0007669"/>
    <property type="project" value="InterPro"/>
</dbReference>
<dbReference type="InterPro" id="IPR013769">
    <property type="entry name" value="Band3_cytoplasmic_dom"/>
</dbReference>